<organism evidence="2 3">
    <name type="scientific">Neorhizobium galegae bv. orientalis str. HAMBI 540</name>
    <dbReference type="NCBI Taxonomy" id="1028800"/>
    <lineage>
        <taxon>Bacteria</taxon>
        <taxon>Pseudomonadati</taxon>
        <taxon>Pseudomonadota</taxon>
        <taxon>Alphaproteobacteria</taxon>
        <taxon>Hyphomicrobiales</taxon>
        <taxon>Rhizobiaceae</taxon>
        <taxon>Rhizobium/Agrobacterium group</taxon>
        <taxon>Neorhizobium</taxon>
    </lineage>
</organism>
<sequence length="167" mass="19318">MERLLFRNLRPLYGWLFIVAWFAILVLMTWVFLRDSGIAQEPFRALTIAFFWGLGCWLAFGALTRPIVSVRQKSDGSWIVIRRWPWTHDEERIDPDRLPAPTIDAESDGEGGMHYRCLLKTPEHGSVEFSEHLKLDKAALARDRMAFLIRSARTRTPRNTPPLPGSR</sequence>
<dbReference type="EMBL" id="HG938353">
    <property type="protein sequence ID" value="CDN48928.1"/>
    <property type="molecule type" value="Genomic_DNA"/>
</dbReference>
<dbReference type="GeneID" id="24257731"/>
<dbReference type="RefSeq" id="WP_038588833.1">
    <property type="nucleotide sequence ID" value="NZ_HG938353.1"/>
</dbReference>
<keyword evidence="1" id="KW-0472">Membrane</keyword>
<dbReference type="HOGENOM" id="CLU_1720813_0_0_5"/>
<gene>
    <name evidence="2" type="ORF">RG540_CH27620</name>
</gene>
<evidence type="ECO:0000313" key="2">
    <source>
        <dbReference type="EMBL" id="CDN48928.1"/>
    </source>
</evidence>
<proteinExistence type="predicted"/>
<keyword evidence="1" id="KW-0812">Transmembrane</keyword>
<keyword evidence="1" id="KW-1133">Transmembrane helix</keyword>
<dbReference type="OrthoDB" id="8359914at2"/>
<reference evidence="3" key="1">
    <citation type="journal article" date="2014" name="BMC Genomics">
        <title>Genome sequencing of two Neorhizobium galegae strains reveals a noeT gene responsible for the unusual acetylation of the nodulation factors.</title>
        <authorList>
            <person name="Osterman J."/>
            <person name="Marsh J."/>
            <person name="Laine P.K."/>
            <person name="Zeng Z."/>
            <person name="Alatalo E."/>
            <person name="Sullivan J.T."/>
            <person name="Young J.P."/>
            <person name="Thomas-Oates J."/>
            <person name="Paulin L."/>
            <person name="Lindstrom K."/>
        </authorList>
    </citation>
    <scope>NUCLEOTIDE SEQUENCE [LARGE SCALE GENOMIC DNA]</scope>
    <source>
        <strain evidence="3">HAMBI 540</strain>
    </source>
</reference>
<dbReference type="PATRIC" id="fig|1028800.3.peg.2794"/>
<dbReference type="AlphaFoldDB" id="A0A068SRV1"/>
<protein>
    <submittedName>
        <fullName evidence="2">Uncharacterized protein</fullName>
    </submittedName>
</protein>
<dbReference type="Proteomes" id="UP000028181">
    <property type="component" value="Chromosome I"/>
</dbReference>
<dbReference type="KEGG" id="ngg:RG540_CH27620"/>
<evidence type="ECO:0000313" key="3">
    <source>
        <dbReference type="Proteomes" id="UP000028181"/>
    </source>
</evidence>
<feature type="transmembrane region" description="Helical" evidence="1">
    <location>
        <begin position="12"/>
        <end position="33"/>
    </location>
</feature>
<feature type="transmembrane region" description="Helical" evidence="1">
    <location>
        <begin position="45"/>
        <end position="63"/>
    </location>
</feature>
<keyword evidence="3" id="KW-1185">Reference proteome</keyword>
<accession>A0A068SRV1</accession>
<evidence type="ECO:0000256" key="1">
    <source>
        <dbReference type="SAM" id="Phobius"/>
    </source>
</evidence>
<name>A0A068SRV1_NEOGA</name>
<dbReference type="eggNOG" id="ENOG5032ENU">
    <property type="taxonomic scope" value="Bacteria"/>
</dbReference>